<dbReference type="InterPro" id="IPR038727">
    <property type="entry name" value="NadR/Ttd14_AAA_dom"/>
</dbReference>
<dbReference type="GO" id="GO:0005525">
    <property type="term" value="F:GTP binding"/>
    <property type="evidence" value="ECO:0007669"/>
    <property type="project" value="TreeGrafter"/>
</dbReference>
<dbReference type="InterPro" id="IPR027417">
    <property type="entry name" value="P-loop_NTPase"/>
</dbReference>
<protein>
    <recommendedName>
        <fullName evidence="1">NadR/Ttd14 AAA domain-containing protein</fullName>
    </recommendedName>
</protein>
<proteinExistence type="predicted"/>
<accession>A0A928DNC6</accession>
<evidence type="ECO:0000313" key="2">
    <source>
        <dbReference type="EMBL" id="MBE6420968.1"/>
    </source>
</evidence>
<sequence>MKKQKKIALTGGPNSGKTTALSVLKETFGPQVELVKEAATLIFSGGFPRQDNSPAHIEAAQRIIFYTTKQLESLAEKSSSADLIVCDRGTVDAAVYWPEGSDAFFAHMGTTLDEQLARYDAVLHLSPPSNPAFYQSTHVRTESLEKAFEIDRKILQIWEKHPNRMIIGGTEHFFEKAEAIKNFVEKIIQG</sequence>
<dbReference type="Pfam" id="PF13521">
    <property type="entry name" value="AAA_28"/>
    <property type="match status" value="1"/>
</dbReference>
<dbReference type="Proteomes" id="UP000725649">
    <property type="component" value="Unassembled WGS sequence"/>
</dbReference>
<feature type="domain" description="NadR/Ttd14 AAA" evidence="1">
    <location>
        <begin position="6"/>
        <end position="168"/>
    </location>
</feature>
<dbReference type="GO" id="GO:0035091">
    <property type="term" value="F:phosphatidylinositol binding"/>
    <property type="evidence" value="ECO:0007669"/>
    <property type="project" value="TreeGrafter"/>
</dbReference>
<dbReference type="EMBL" id="SUVG01000002">
    <property type="protein sequence ID" value="MBE6420968.1"/>
    <property type="molecule type" value="Genomic_DNA"/>
</dbReference>
<dbReference type="PANTHER" id="PTHR34932">
    <property type="entry name" value="TRPL TRANSLOCATION DEFECT PROTEIN 14"/>
    <property type="match status" value="1"/>
</dbReference>
<dbReference type="CDD" id="cd02019">
    <property type="entry name" value="NK"/>
    <property type="match status" value="1"/>
</dbReference>
<dbReference type="AlphaFoldDB" id="A0A928DNC6"/>
<organism evidence="2 3">
    <name type="scientific">Candidatus Avelusimicrobium gallicola</name>
    <dbReference type="NCBI Taxonomy" id="2562704"/>
    <lineage>
        <taxon>Bacteria</taxon>
        <taxon>Pseudomonadati</taxon>
        <taxon>Elusimicrobiota</taxon>
        <taxon>Elusimicrobia</taxon>
        <taxon>Elusimicrobiales</taxon>
        <taxon>Elusimicrobiaceae</taxon>
        <taxon>Candidatus Avelusimicrobium</taxon>
    </lineage>
</organism>
<dbReference type="SUPFAM" id="SSF52540">
    <property type="entry name" value="P-loop containing nucleoside triphosphate hydrolases"/>
    <property type="match status" value="1"/>
</dbReference>
<dbReference type="GO" id="GO:0070300">
    <property type="term" value="F:phosphatidic acid binding"/>
    <property type="evidence" value="ECO:0007669"/>
    <property type="project" value="TreeGrafter"/>
</dbReference>
<evidence type="ECO:0000313" key="3">
    <source>
        <dbReference type="Proteomes" id="UP000725649"/>
    </source>
</evidence>
<dbReference type="Gene3D" id="3.40.50.300">
    <property type="entry name" value="P-loop containing nucleotide triphosphate hydrolases"/>
    <property type="match status" value="1"/>
</dbReference>
<dbReference type="PANTHER" id="PTHR34932:SF1">
    <property type="entry name" value="TRPL TRANSLOCATION DEFECT PROTEIN 14"/>
    <property type="match status" value="1"/>
</dbReference>
<gene>
    <name evidence="2" type="ORF">E7027_02330</name>
</gene>
<name>A0A928DNC6_9BACT</name>
<evidence type="ECO:0000259" key="1">
    <source>
        <dbReference type="Pfam" id="PF13521"/>
    </source>
</evidence>
<dbReference type="InterPro" id="IPR053227">
    <property type="entry name" value="TRPL-trafficking_regulator"/>
</dbReference>
<reference evidence="2" key="1">
    <citation type="submission" date="2019-04" db="EMBL/GenBank/DDBJ databases">
        <title>Evolution of Biomass-Degrading Anaerobic Consortia Revealed by Metagenomics.</title>
        <authorList>
            <person name="Peng X."/>
        </authorList>
    </citation>
    <scope>NUCLEOTIDE SEQUENCE</scope>
    <source>
        <strain evidence="2">SIG66</strain>
    </source>
</reference>
<comment type="caution">
    <text evidence="2">The sequence shown here is derived from an EMBL/GenBank/DDBJ whole genome shotgun (WGS) entry which is preliminary data.</text>
</comment>